<gene>
    <name evidence="1" type="ORF">F4V43_05165</name>
</gene>
<dbReference type="OrthoDB" id="2079158at2"/>
<organism evidence="1 2">
    <name type="scientific">Paenibacillus spiritus</name>
    <dbReference type="NCBI Taxonomy" id="2496557"/>
    <lineage>
        <taxon>Bacteria</taxon>
        <taxon>Bacillati</taxon>
        <taxon>Bacillota</taxon>
        <taxon>Bacilli</taxon>
        <taxon>Bacillales</taxon>
        <taxon>Paenibacillaceae</taxon>
        <taxon>Paenibacillus</taxon>
    </lineage>
</organism>
<dbReference type="RefSeq" id="WP_150457183.1">
    <property type="nucleotide sequence ID" value="NZ_VYKK01000005.1"/>
</dbReference>
<dbReference type="AlphaFoldDB" id="A0A5J5GE60"/>
<sequence>MRFDLRTVDDAKKFLIDWLEVNNRILTEYILLNSDGIDVDDFCREHKIDLNEIEIHNLTYIASHVTTSSDELESIKTYGLMDLKLVLSLPTPLKKFLAEHGIEFDIVSKTMKLGTEVFDVSYKRENFIDRDSLEEKINSVAHKLFYDSQISSFFSMEGDK</sequence>
<reference evidence="1 2" key="1">
    <citation type="submission" date="2019-09" db="EMBL/GenBank/DDBJ databases">
        <title>Bacillus ochoae sp. nov., Paenibacillus whitsoniae sp. nov., Paenibacillus spiritus sp. nov. Isolated from the Mars Exploration Rover during spacecraft assembly.</title>
        <authorList>
            <person name="Seuylemezian A."/>
            <person name="Vaishampayan P."/>
        </authorList>
    </citation>
    <scope>NUCLEOTIDE SEQUENCE [LARGE SCALE GENOMIC DNA]</scope>
    <source>
        <strain evidence="1 2">MER_111</strain>
    </source>
</reference>
<accession>A0A5J5GE60</accession>
<proteinExistence type="predicted"/>
<dbReference type="Proteomes" id="UP000367750">
    <property type="component" value="Unassembled WGS sequence"/>
</dbReference>
<comment type="caution">
    <text evidence="1">The sequence shown here is derived from an EMBL/GenBank/DDBJ whole genome shotgun (WGS) entry which is preliminary data.</text>
</comment>
<dbReference type="EMBL" id="VYKK01000005">
    <property type="protein sequence ID" value="KAA9006351.1"/>
    <property type="molecule type" value="Genomic_DNA"/>
</dbReference>
<protein>
    <submittedName>
        <fullName evidence="1">Uncharacterized protein</fullName>
    </submittedName>
</protein>
<keyword evidence="2" id="KW-1185">Reference proteome</keyword>
<evidence type="ECO:0000313" key="2">
    <source>
        <dbReference type="Proteomes" id="UP000367750"/>
    </source>
</evidence>
<name>A0A5J5GE60_9BACL</name>
<evidence type="ECO:0000313" key="1">
    <source>
        <dbReference type="EMBL" id="KAA9006351.1"/>
    </source>
</evidence>